<accession>A0A7V3KNP8</accession>
<evidence type="ECO:0000313" key="3">
    <source>
        <dbReference type="EMBL" id="HGB36082.1"/>
    </source>
</evidence>
<dbReference type="EC" id="3.5.1.88" evidence="2"/>
<evidence type="ECO:0000256" key="2">
    <source>
        <dbReference type="HAMAP-Rule" id="MF_00163"/>
    </source>
</evidence>
<sequence>MKSRPCEQSLKRVERNNLVKPIKILDDPVLRLRSEEIKDINSEEALEIAGDLIETLKNQGGLGLAANQIGITKRIFIVNSKELDFGSDYRIFLNPKIIYLEGLVVDEEGCLSIPGLYAEIGRPEYAEIEAVELKLNGKLKDVKLKVEGFLARVFLHEIDHLDGVLFIDYLDEETRRILLAKWRNEYNRFSL</sequence>
<keyword evidence="2" id="KW-0408">Iron</keyword>
<comment type="caution">
    <text evidence="3">The sequence shown here is derived from an EMBL/GenBank/DDBJ whole genome shotgun (WGS) entry which is preliminary data.</text>
</comment>
<reference evidence="3" key="1">
    <citation type="journal article" date="2020" name="mSystems">
        <title>Genome- and Community-Level Interaction Insights into Carbon Utilization and Element Cycling Functions of Hydrothermarchaeota in Hydrothermal Sediment.</title>
        <authorList>
            <person name="Zhou Z."/>
            <person name="Liu Y."/>
            <person name="Xu W."/>
            <person name="Pan J."/>
            <person name="Luo Z.H."/>
            <person name="Li M."/>
        </authorList>
    </citation>
    <scope>NUCLEOTIDE SEQUENCE [LARGE SCALE GENOMIC DNA]</scope>
    <source>
        <strain evidence="3">SpSt-754</strain>
    </source>
</reference>
<dbReference type="PIRSF" id="PIRSF004749">
    <property type="entry name" value="Pep_def"/>
    <property type="match status" value="1"/>
</dbReference>
<comment type="catalytic activity">
    <reaction evidence="2">
        <text>N-terminal N-formyl-L-methionyl-[peptide] + H2O = N-terminal L-methionyl-[peptide] + formate</text>
        <dbReference type="Rhea" id="RHEA:24420"/>
        <dbReference type="Rhea" id="RHEA-COMP:10639"/>
        <dbReference type="Rhea" id="RHEA-COMP:10640"/>
        <dbReference type="ChEBI" id="CHEBI:15377"/>
        <dbReference type="ChEBI" id="CHEBI:15740"/>
        <dbReference type="ChEBI" id="CHEBI:49298"/>
        <dbReference type="ChEBI" id="CHEBI:64731"/>
        <dbReference type="EC" id="3.5.1.88"/>
    </reaction>
</comment>
<dbReference type="Gene3D" id="3.90.45.10">
    <property type="entry name" value="Peptide deformylase"/>
    <property type="match status" value="1"/>
</dbReference>
<dbReference type="PRINTS" id="PR01576">
    <property type="entry name" value="PDEFORMYLASE"/>
</dbReference>
<feature type="active site" evidence="2">
    <location>
        <position position="157"/>
    </location>
</feature>
<dbReference type="AlphaFoldDB" id="A0A7V3KNP8"/>
<dbReference type="GO" id="GO:0042586">
    <property type="term" value="F:peptide deformylase activity"/>
    <property type="evidence" value="ECO:0007669"/>
    <property type="project" value="UniProtKB-UniRule"/>
</dbReference>
<keyword evidence="2 3" id="KW-0378">Hydrolase</keyword>
<dbReference type="PANTHER" id="PTHR10458:SF22">
    <property type="entry name" value="PEPTIDE DEFORMYLASE"/>
    <property type="match status" value="1"/>
</dbReference>
<dbReference type="SUPFAM" id="SSF56420">
    <property type="entry name" value="Peptide deformylase"/>
    <property type="match status" value="1"/>
</dbReference>
<keyword evidence="2" id="KW-0479">Metal-binding</keyword>
<dbReference type="GO" id="GO:0046872">
    <property type="term" value="F:metal ion binding"/>
    <property type="evidence" value="ECO:0007669"/>
    <property type="project" value="UniProtKB-KW"/>
</dbReference>
<dbReference type="GO" id="GO:0006412">
    <property type="term" value="P:translation"/>
    <property type="evidence" value="ECO:0007669"/>
    <property type="project" value="UniProtKB-UniRule"/>
</dbReference>
<dbReference type="CDD" id="cd00487">
    <property type="entry name" value="Pep_deformylase"/>
    <property type="match status" value="1"/>
</dbReference>
<gene>
    <name evidence="2 3" type="primary">def</name>
    <name evidence="3" type="ORF">ENV38_04180</name>
</gene>
<dbReference type="NCBIfam" id="NF001159">
    <property type="entry name" value="PRK00150.1-3"/>
    <property type="match status" value="1"/>
</dbReference>
<feature type="binding site" evidence="2">
    <location>
        <position position="156"/>
    </location>
    <ligand>
        <name>Fe cation</name>
        <dbReference type="ChEBI" id="CHEBI:24875"/>
    </ligand>
</feature>
<proteinExistence type="inferred from homology"/>
<comment type="cofactor">
    <cofactor evidence="2">
        <name>Fe(2+)</name>
        <dbReference type="ChEBI" id="CHEBI:29033"/>
    </cofactor>
    <text evidence="2">Binds 1 Fe(2+) ion.</text>
</comment>
<protein>
    <recommendedName>
        <fullName evidence="2">Peptide deformylase</fullName>
        <shortName evidence="2">PDF</shortName>
        <ecNumber evidence="2">3.5.1.88</ecNumber>
    </recommendedName>
    <alternativeName>
        <fullName evidence="2">Polypeptide deformylase</fullName>
    </alternativeName>
</protein>
<dbReference type="InterPro" id="IPR036821">
    <property type="entry name" value="Peptide_deformylase_sf"/>
</dbReference>
<dbReference type="EMBL" id="DTGD01000154">
    <property type="protein sequence ID" value="HGB36082.1"/>
    <property type="molecule type" value="Genomic_DNA"/>
</dbReference>
<organism evidence="3">
    <name type="scientific">candidate division WOR-3 bacterium</name>
    <dbReference type="NCBI Taxonomy" id="2052148"/>
    <lineage>
        <taxon>Bacteria</taxon>
        <taxon>Bacteria division WOR-3</taxon>
    </lineage>
</organism>
<keyword evidence="2" id="KW-0648">Protein biosynthesis</keyword>
<comment type="similarity">
    <text evidence="1 2">Belongs to the polypeptide deformylase family.</text>
</comment>
<feature type="binding site" evidence="2">
    <location>
        <position position="110"/>
    </location>
    <ligand>
        <name>Fe cation</name>
        <dbReference type="ChEBI" id="CHEBI:24875"/>
    </ligand>
</feature>
<name>A0A7V3KNP8_UNCW3</name>
<feature type="binding site" evidence="2">
    <location>
        <position position="160"/>
    </location>
    <ligand>
        <name>Fe cation</name>
        <dbReference type="ChEBI" id="CHEBI:24875"/>
    </ligand>
</feature>
<dbReference type="NCBIfam" id="TIGR00079">
    <property type="entry name" value="pept_deformyl"/>
    <property type="match status" value="1"/>
</dbReference>
<dbReference type="Pfam" id="PF01327">
    <property type="entry name" value="Pep_deformylase"/>
    <property type="match status" value="1"/>
</dbReference>
<dbReference type="InterPro" id="IPR023635">
    <property type="entry name" value="Peptide_deformylase"/>
</dbReference>
<dbReference type="PANTHER" id="PTHR10458">
    <property type="entry name" value="PEPTIDE DEFORMYLASE"/>
    <property type="match status" value="1"/>
</dbReference>
<dbReference type="HAMAP" id="MF_00163">
    <property type="entry name" value="Pep_deformylase"/>
    <property type="match status" value="1"/>
</dbReference>
<evidence type="ECO:0000256" key="1">
    <source>
        <dbReference type="ARBA" id="ARBA00010759"/>
    </source>
</evidence>
<comment type="function">
    <text evidence="2">Removes the formyl group from the N-terminal Met of newly synthesized proteins. Requires at least a dipeptide for an efficient rate of reaction. N-terminal L-methionine is a prerequisite for activity but the enzyme has broad specificity at other positions.</text>
</comment>